<organism evidence="1 2">
    <name type="scientific">Triticum urartu</name>
    <name type="common">Red wild einkorn</name>
    <name type="synonym">Crithodium urartu</name>
    <dbReference type="NCBI Taxonomy" id="4572"/>
    <lineage>
        <taxon>Eukaryota</taxon>
        <taxon>Viridiplantae</taxon>
        <taxon>Streptophyta</taxon>
        <taxon>Embryophyta</taxon>
        <taxon>Tracheophyta</taxon>
        <taxon>Spermatophyta</taxon>
        <taxon>Magnoliopsida</taxon>
        <taxon>Liliopsida</taxon>
        <taxon>Poales</taxon>
        <taxon>Poaceae</taxon>
        <taxon>BOP clade</taxon>
        <taxon>Pooideae</taxon>
        <taxon>Triticodae</taxon>
        <taxon>Triticeae</taxon>
        <taxon>Triticinae</taxon>
        <taxon>Triticum</taxon>
    </lineage>
</organism>
<dbReference type="AlphaFoldDB" id="A0A8R7U1T9"/>
<keyword evidence="2" id="KW-1185">Reference proteome</keyword>
<reference evidence="1" key="2">
    <citation type="submission" date="2018-03" db="EMBL/GenBank/DDBJ databases">
        <title>The Triticum urartu genome reveals the dynamic nature of wheat genome evolution.</title>
        <authorList>
            <person name="Ling H."/>
            <person name="Ma B."/>
            <person name="Shi X."/>
            <person name="Liu H."/>
            <person name="Dong L."/>
            <person name="Sun H."/>
            <person name="Cao Y."/>
            <person name="Gao Q."/>
            <person name="Zheng S."/>
            <person name="Li Y."/>
            <person name="Yu Y."/>
            <person name="Du H."/>
            <person name="Qi M."/>
            <person name="Li Y."/>
            <person name="Yu H."/>
            <person name="Cui Y."/>
            <person name="Wang N."/>
            <person name="Chen C."/>
            <person name="Wu H."/>
            <person name="Zhao Y."/>
            <person name="Zhang J."/>
            <person name="Li Y."/>
            <person name="Zhou W."/>
            <person name="Zhang B."/>
            <person name="Hu W."/>
            <person name="Eijk M."/>
            <person name="Tang J."/>
            <person name="Witsenboer H."/>
            <person name="Zhao S."/>
            <person name="Li Z."/>
            <person name="Zhang A."/>
            <person name="Wang D."/>
            <person name="Liang C."/>
        </authorList>
    </citation>
    <scope>NUCLEOTIDE SEQUENCE [LARGE SCALE GENOMIC DNA]</scope>
    <source>
        <strain evidence="1">cv. G1812</strain>
    </source>
</reference>
<dbReference type="EnsemblPlants" id="TuG1812G0300004894.01.T01">
    <property type="protein sequence ID" value="TuG1812G0300004894.01.T01.cds246261"/>
    <property type="gene ID" value="TuG1812G0300004894.01"/>
</dbReference>
<dbReference type="Gramene" id="TuG1812G0300004894.01.T01">
    <property type="protein sequence ID" value="TuG1812G0300004894.01.T01.cds246261"/>
    <property type="gene ID" value="TuG1812G0300004894.01"/>
</dbReference>
<reference evidence="1" key="3">
    <citation type="submission" date="2022-06" db="UniProtKB">
        <authorList>
            <consortium name="EnsemblPlants"/>
        </authorList>
    </citation>
    <scope>IDENTIFICATION</scope>
</reference>
<sequence>MYSLLARSLMFGSNSSIGILLPGSDSTSPGLSSALTLGGVLSAV</sequence>
<evidence type="ECO:0000313" key="2">
    <source>
        <dbReference type="Proteomes" id="UP000015106"/>
    </source>
</evidence>
<reference evidence="2" key="1">
    <citation type="journal article" date="2013" name="Nature">
        <title>Draft genome of the wheat A-genome progenitor Triticum urartu.</title>
        <authorList>
            <person name="Ling H.Q."/>
            <person name="Zhao S."/>
            <person name="Liu D."/>
            <person name="Wang J."/>
            <person name="Sun H."/>
            <person name="Zhang C."/>
            <person name="Fan H."/>
            <person name="Li D."/>
            <person name="Dong L."/>
            <person name="Tao Y."/>
            <person name="Gao C."/>
            <person name="Wu H."/>
            <person name="Li Y."/>
            <person name="Cui Y."/>
            <person name="Guo X."/>
            <person name="Zheng S."/>
            <person name="Wang B."/>
            <person name="Yu K."/>
            <person name="Liang Q."/>
            <person name="Yang W."/>
            <person name="Lou X."/>
            <person name="Chen J."/>
            <person name="Feng M."/>
            <person name="Jian J."/>
            <person name="Zhang X."/>
            <person name="Luo G."/>
            <person name="Jiang Y."/>
            <person name="Liu J."/>
            <person name="Wang Z."/>
            <person name="Sha Y."/>
            <person name="Zhang B."/>
            <person name="Wu H."/>
            <person name="Tang D."/>
            <person name="Shen Q."/>
            <person name="Xue P."/>
            <person name="Zou S."/>
            <person name="Wang X."/>
            <person name="Liu X."/>
            <person name="Wang F."/>
            <person name="Yang Y."/>
            <person name="An X."/>
            <person name="Dong Z."/>
            <person name="Zhang K."/>
            <person name="Zhang X."/>
            <person name="Luo M.C."/>
            <person name="Dvorak J."/>
            <person name="Tong Y."/>
            <person name="Wang J."/>
            <person name="Yang H."/>
            <person name="Li Z."/>
            <person name="Wang D."/>
            <person name="Zhang A."/>
            <person name="Wang J."/>
        </authorList>
    </citation>
    <scope>NUCLEOTIDE SEQUENCE</scope>
    <source>
        <strain evidence="2">cv. G1812</strain>
    </source>
</reference>
<protein>
    <submittedName>
        <fullName evidence="1">Uncharacterized protein</fullName>
    </submittedName>
</protein>
<name>A0A8R7U1T9_TRIUA</name>
<dbReference type="Proteomes" id="UP000015106">
    <property type="component" value="Chromosome 3"/>
</dbReference>
<evidence type="ECO:0000313" key="1">
    <source>
        <dbReference type="EnsemblPlants" id="TuG1812G0300004894.01.T01.cds246261"/>
    </source>
</evidence>
<proteinExistence type="predicted"/>
<accession>A0A8R7U1T9</accession>